<dbReference type="Pfam" id="PF13508">
    <property type="entry name" value="Acetyltransf_7"/>
    <property type="match status" value="1"/>
</dbReference>
<dbReference type="GO" id="GO:0016747">
    <property type="term" value="F:acyltransferase activity, transferring groups other than amino-acyl groups"/>
    <property type="evidence" value="ECO:0007669"/>
    <property type="project" value="InterPro"/>
</dbReference>
<name>Q6XMU7_RHOER</name>
<dbReference type="PROSITE" id="PS51186">
    <property type="entry name" value="GNAT"/>
    <property type="match status" value="1"/>
</dbReference>
<keyword evidence="2" id="KW-0614">Plasmid</keyword>
<evidence type="ECO:0000313" key="2">
    <source>
        <dbReference type="EMBL" id="AAP74084.1"/>
    </source>
</evidence>
<organism evidence="2">
    <name type="scientific">Rhodococcus erythropolis</name>
    <name type="common">Arthrobacter picolinophilus</name>
    <dbReference type="NCBI Taxonomy" id="1833"/>
    <lineage>
        <taxon>Bacteria</taxon>
        <taxon>Bacillati</taxon>
        <taxon>Actinomycetota</taxon>
        <taxon>Actinomycetes</taxon>
        <taxon>Mycobacteriales</taxon>
        <taxon>Nocardiaceae</taxon>
        <taxon>Rhodococcus</taxon>
        <taxon>Rhodococcus erythropolis group</taxon>
    </lineage>
</organism>
<dbReference type="EMBL" id="AY223810">
    <property type="protein sequence ID" value="AAP74084.1"/>
    <property type="molecule type" value="Genomic_DNA"/>
</dbReference>
<evidence type="ECO:0000259" key="1">
    <source>
        <dbReference type="PROSITE" id="PS51186"/>
    </source>
</evidence>
<reference evidence="2" key="1">
    <citation type="journal article" date="2003" name="J. Bacteriol.">
        <title>Complete nucleotide sequence and genetic organization of the 210-kilobase linear plasmid of Rhodococcus erythropolis BD2.</title>
        <authorList>
            <person name="Stecker C."/>
            <person name="Johann A."/>
            <person name="Herzberg C."/>
            <person name="Averhoff B."/>
            <person name="Gottschalk G."/>
        </authorList>
    </citation>
    <scope>NUCLEOTIDE SEQUENCE</scope>
    <source>
        <strain evidence="2">BD2</strain>
        <plasmid evidence="2">pBD2</plasmid>
    </source>
</reference>
<dbReference type="InterPro" id="IPR000182">
    <property type="entry name" value="GNAT_dom"/>
</dbReference>
<accession>Q6XMU7</accession>
<feature type="domain" description="N-acetyltransferase" evidence="1">
    <location>
        <begin position="1"/>
        <end position="81"/>
    </location>
</feature>
<dbReference type="SUPFAM" id="SSF55729">
    <property type="entry name" value="Acyl-CoA N-acyltransferases (Nat)"/>
    <property type="match status" value="1"/>
</dbReference>
<proteinExistence type="predicted"/>
<dbReference type="InterPro" id="IPR016181">
    <property type="entry name" value="Acyl_CoA_acyltransferase"/>
</dbReference>
<geneLocation type="plasmid" evidence="2">
    <name>pBD2</name>
</geneLocation>
<protein>
    <recommendedName>
        <fullName evidence="1">N-acetyltransferase domain-containing protein</fullName>
    </recommendedName>
</protein>
<gene>
    <name evidence="2" type="ORF">PBD2.199</name>
</gene>
<dbReference type="AlphaFoldDB" id="Q6XMU7"/>
<dbReference type="Gene3D" id="3.40.630.30">
    <property type="match status" value="1"/>
</dbReference>
<sequence>METRLLEHLAVAPRRRGRGYARALLTAVEQQHRATDGVEVWFGFVDDHERDALGMYRHLGFEIAASTAELPGAANLIRRARISRTARGSTRSSDLRTRGVVMTENITNRHGDRISLGQLWTDDPRRGVLRTLCVDGFTGAGDLGARAVCTVIRCHDTGTGQVTEPGRVVSINIDSLHTTAGGRGYRLAAVDDPRPSR</sequence>